<proteinExistence type="predicted"/>
<dbReference type="SUPFAM" id="SSF56059">
    <property type="entry name" value="Glutathione synthetase ATP-binding domain-like"/>
    <property type="match status" value="1"/>
</dbReference>
<dbReference type="InterPro" id="IPR008279">
    <property type="entry name" value="PEP-util_enz_mobile_dom"/>
</dbReference>
<dbReference type="Gene3D" id="3.50.30.10">
    <property type="entry name" value="Phosphohistidine domain"/>
    <property type="match status" value="1"/>
</dbReference>
<dbReference type="PANTHER" id="PTHR43615:SF1">
    <property type="entry name" value="PPDK_N DOMAIN-CONTAINING PROTEIN"/>
    <property type="match status" value="1"/>
</dbReference>
<dbReference type="Gene3D" id="3.30.1490.20">
    <property type="entry name" value="ATP-grasp fold, A domain"/>
    <property type="match status" value="1"/>
</dbReference>
<dbReference type="PANTHER" id="PTHR43615">
    <property type="entry name" value="PHOSPHOENOLPYRUVATE SYNTHASE-RELATED"/>
    <property type="match status" value="1"/>
</dbReference>
<dbReference type="Gene3D" id="3.30.470.20">
    <property type="entry name" value="ATP-grasp fold, B domain"/>
    <property type="match status" value="1"/>
</dbReference>
<dbReference type="InterPro" id="IPR051549">
    <property type="entry name" value="PEP_Utilizing_Enz"/>
</dbReference>
<feature type="domain" description="PEP-utilising enzyme mobile" evidence="1">
    <location>
        <begin position="756"/>
        <end position="827"/>
    </location>
</feature>
<evidence type="ECO:0000259" key="1">
    <source>
        <dbReference type="Pfam" id="PF00391"/>
    </source>
</evidence>
<comment type="caution">
    <text evidence="3">The sequence shown here is derived from an EMBL/GenBank/DDBJ whole genome shotgun (WGS) entry which is preliminary data.</text>
</comment>
<evidence type="ECO:0000313" key="4">
    <source>
        <dbReference type="Proteomes" id="UP001597297"/>
    </source>
</evidence>
<accession>A0ABW5E7U3</accession>
<dbReference type="InterPro" id="IPR002192">
    <property type="entry name" value="PPDK_AMP/ATP-bd"/>
</dbReference>
<dbReference type="RefSeq" id="WP_377093433.1">
    <property type="nucleotide sequence ID" value="NZ_JBHSJM010000001.1"/>
</dbReference>
<evidence type="ECO:0000259" key="2">
    <source>
        <dbReference type="Pfam" id="PF01326"/>
    </source>
</evidence>
<feature type="domain" description="Pyruvate phosphate dikinase AMP/ATP-binding" evidence="2">
    <location>
        <begin position="55"/>
        <end position="265"/>
    </location>
</feature>
<dbReference type="Pfam" id="PF00391">
    <property type="entry name" value="PEP-utilizers"/>
    <property type="match status" value="1"/>
</dbReference>
<dbReference type="InterPro" id="IPR013815">
    <property type="entry name" value="ATP_grasp_subdomain_1"/>
</dbReference>
<dbReference type="EMBL" id="JBHUJC010000042">
    <property type="protein sequence ID" value="MFD2277490.1"/>
    <property type="molecule type" value="Genomic_DNA"/>
</dbReference>
<sequence>MIIFPNTKEHQHLLGGKALALSKLAETGLNIPEWFVIADSKSSSVGSIKEEAQALDTELFAVRSSATHEDGADHSFAGLFESYLYVTEGQLVDRIHDVEKSAASTRVASYTENTEHTEPTTPSVIIQRMLTPEVSGVAFSANPVTGYLDHTVIASVWGTGSALVSGEADADSWTIDTQGNLIEEKIARKDTQHVHCKHSLEGVQSIPTPEERVLAPSLTEHQRLEVRDLAKCCADHFGSPQDIEWAYENGTLYLLQSRPITNLKHSCLSSDPTTIWDNSNIAESYSGLTSTMTFSFAERAYENVYREFCRVLSVPETKILASDAIFKNMLGHIHGHVFYNLNSWYHVLALFPGFSLNRDFMEQMMGVKEPMPDDIVNDILEQTRVSKASDTFALLGTCIGLFRNFNSLNQQIDNFYQRLHSALDLKRNEISKMNLPALSNHYQELESQLLKKWDAPLINDFFAMIFYGVLGSLCKKWLGNESIRNKFLIDAGDIISAEPPRRITEMAKQVAADDELCALLNSSDLNTQDKVNQLTQDPILKNKYLEYLEKFGDRCLEELKLESPSVSDDPTSLVSSIAGMANRIRSGAYKPTASISPPEVPLKGLKRKVFNWVLKYTRQLVCNRENLRFERTRLFGRVRKIIVAMGRHFSSKGWIDSPDDIFHLTLLESLKAAQDTENNHNLKKLVEKRKHEAKNFTTPPDRFQTKGNLNANTPLVQTVPTVPSTGTSNDLNGTGACPGVIKGRVRVIHDPRNATLQEGEILVAQQTDPGWVVLFPAASGLLVERGSLLSHSAIVARELQLPCVVSIPEVTKKLKTGDLVEMDGSTGIVRTITDEI</sequence>
<dbReference type="Pfam" id="PF01326">
    <property type="entry name" value="PPDK_N"/>
    <property type="match status" value="1"/>
</dbReference>
<reference evidence="4" key="1">
    <citation type="journal article" date="2019" name="Int. J. Syst. Evol. Microbiol.">
        <title>The Global Catalogue of Microorganisms (GCM) 10K type strain sequencing project: providing services to taxonomists for standard genome sequencing and annotation.</title>
        <authorList>
            <consortium name="The Broad Institute Genomics Platform"/>
            <consortium name="The Broad Institute Genome Sequencing Center for Infectious Disease"/>
            <person name="Wu L."/>
            <person name="Ma J."/>
        </authorList>
    </citation>
    <scope>NUCLEOTIDE SEQUENCE [LARGE SCALE GENOMIC DNA]</scope>
    <source>
        <strain evidence="4">JCM 16545</strain>
    </source>
</reference>
<protein>
    <submittedName>
        <fullName evidence="3">PEP/pyruvate-binding domain-containing protein</fullName>
    </submittedName>
</protein>
<name>A0ABW5E7U3_9BACT</name>
<dbReference type="SUPFAM" id="SSF52009">
    <property type="entry name" value="Phosphohistidine domain"/>
    <property type="match status" value="1"/>
</dbReference>
<gene>
    <name evidence="3" type="ORF">ACFSQZ_13500</name>
</gene>
<keyword evidence="4" id="KW-1185">Reference proteome</keyword>
<evidence type="ECO:0000313" key="3">
    <source>
        <dbReference type="EMBL" id="MFD2277490.1"/>
    </source>
</evidence>
<dbReference type="Proteomes" id="UP001597297">
    <property type="component" value="Unassembled WGS sequence"/>
</dbReference>
<dbReference type="InterPro" id="IPR036637">
    <property type="entry name" value="Phosphohistidine_dom_sf"/>
</dbReference>
<organism evidence="3 4">
    <name type="scientific">Rubritalea spongiae</name>
    <dbReference type="NCBI Taxonomy" id="430797"/>
    <lineage>
        <taxon>Bacteria</taxon>
        <taxon>Pseudomonadati</taxon>
        <taxon>Verrucomicrobiota</taxon>
        <taxon>Verrucomicrobiia</taxon>
        <taxon>Verrucomicrobiales</taxon>
        <taxon>Rubritaleaceae</taxon>
        <taxon>Rubritalea</taxon>
    </lineage>
</organism>